<accession>X0TZG0</accession>
<name>X0TZG0_9ZZZZ</name>
<dbReference type="Pfam" id="PF00578">
    <property type="entry name" value="AhpC-TSA"/>
    <property type="match status" value="1"/>
</dbReference>
<proteinExistence type="predicted"/>
<dbReference type="AlphaFoldDB" id="X0TZG0"/>
<dbReference type="Gene3D" id="3.40.30.10">
    <property type="entry name" value="Glutaredoxin"/>
    <property type="match status" value="1"/>
</dbReference>
<dbReference type="EMBL" id="BARS01011768">
    <property type="protein sequence ID" value="GAF93532.1"/>
    <property type="molecule type" value="Genomic_DNA"/>
</dbReference>
<dbReference type="Gene3D" id="2.60.40.1120">
    <property type="entry name" value="Carboxypeptidase-like, regulatory domain"/>
    <property type="match status" value="1"/>
</dbReference>
<evidence type="ECO:0000259" key="1">
    <source>
        <dbReference type="Pfam" id="PF00578"/>
    </source>
</evidence>
<sequence>TDANGVYCIRSVPPEGDNLKYAIVAYAEGFGQTAAKRIPFHSDTARPVHLEPIVLQPADEVISGVVEDSNDQPVAGVSVWVRGLRTIRNYRQMDYGETLTDEQGRFRITGICKEPLHIYASSPSAQRLTGQTWANGGNENVRVILGQKLIFSPSLIGKPLPDLKDLKVDLSPTDTVDKMILVCFWDMQQRPSRNCIRELAKHAEELKEKGVAVIAVQASEVDENELNEWVKNYNIPFPVGMVQGDVEKSHFTWG</sequence>
<feature type="non-terminal residue" evidence="2">
    <location>
        <position position="1"/>
    </location>
</feature>
<protein>
    <recommendedName>
        <fullName evidence="1">Alkyl hydroperoxide reductase subunit C/ Thiol specific antioxidant domain-containing protein</fullName>
    </recommendedName>
</protein>
<feature type="non-terminal residue" evidence="2">
    <location>
        <position position="254"/>
    </location>
</feature>
<dbReference type="GO" id="GO:0016491">
    <property type="term" value="F:oxidoreductase activity"/>
    <property type="evidence" value="ECO:0007669"/>
    <property type="project" value="InterPro"/>
</dbReference>
<evidence type="ECO:0000313" key="2">
    <source>
        <dbReference type="EMBL" id="GAF93532.1"/>
    </source>
</evidence>
<reference evidence="2" key="1">
    <citation type="journal article" date="2014" name="Front. Microbiol.">
        <title>High frequency of phylogenetically diverse reductive dehalogenase-homologous genes in deep subseafloor sedimentary metagenomes.</title>
        <authorList>
            <person name="Kawai M."/>
            <person name="Futagami T."/>
            <person name="Toyoda A."/>
            <person name="Takaki Y."/>
            <person name="Nishi S."/>
            <person name="Hori S."/>
            <person name="Arai W."/>
            <person name="Tsubouchi T."/>
            <person name="Morono Y."/>
            <person name="Uchiyama I."/>
            <person name="Ito T."/>
            <person name="Fujiyama A."/>
            <person name="Inagaki F."/>
            <person name="Takami H."/>
        </authorList>
    </citation>
    <scope>NUCLEOTIDE SEQUENCE</scope>
    <source>
        <strain evidence="2">Expedition CK06-06</strain>
    </source>
</reference>
<dbReference type="GO" id="GO:0016209">
    <property type="term" value="F:antioxidant activity"/>
    <property type="evidence" value="ECO:0007669"/>
    <property type="project" value="InterPro"/>
</dbReference>
<organism evidence="2">
    <name type="scientific">marine sediment metagenome</name>
    <dbReference type="NCBI Taxonomy" id="412755"/>
    <lineage>
        <taxon>unclassified sequences</taxon>
        <taxon>metagenomes</taxon>
        <taxon>ecological metagenomes</taxon>
    </lineage>
</organism>
<dbReference type="InterPro" id="IPR008969">
    <property type="entry name" value="CarboxyPept-like_regulatory"/>
</dbReference>
<dbReference type="SUPFAM" id="SSF49464">
    <property type="entry name" value="Carboxypeptidase regulatory domain-like"/>
    <property type="match status" value="1"/>
</dbReference>
<comment type="caution">
    <text evidence="2">The sequence shown here is derived from an EMBL/GenBank/DDBJ whole genome shotgun (WGS) entry which is preliminary data.</text>
</comment>
<dbReference type="InterPro" id="IPR036249">
    <property type="entry name" value="Thioredoxin-like_sf"/>
</dbReference>
<dbReference type="SUPFAM" id="SSF52833">
    <property type="entry name" value="Thioredoxin-like"/>
    <property type="match status" value="1"/>
</dbReference>
<gene>
    <name evidence="2" type="ORF">S01H1_21273</name>
</gene>
<dbReference type="InterPro" id="IPR000866">
    <property type="entry name" value="AhpC/TSA"/>
</dbReference>
<feature type="domain" description="Alkyl hydroperoxide reductase subunit C/ Thiol specific antioxidant" evidence="1">
    <location>
        <begin position="162"/>
        <end position="239"/>
    </location>
</feature>